<feature type="region of interest" description="Disordered" evidence="2">
    <location>
        <begin position="332"/>
        <end position="392"/>
    </location>
</feature>
<protein>
    <submittedName>
        <fullName evidence="3">Oidioi.mRNA.OKI2018_I69.chr1.g1109.t1.cds</fullName>
    </submittedName>
</protein>
<feature type="region of interest" description="Disordered" evidence="2">
    <location>
        <begin position="428"/>
        <end position="545"/>
    </location>
</feature>
<organism evidence="3 4">
    <name type="scientific">Oikopleura dioica</name>
    <name type="common">Tunicate</name>
    <dbReference type="NCBI Taxonomy" id="34765"/>
    <lineage>
        <taxon>Eukaryota</taxon>
        <taxon>Metazoa</taxon>
        <taxon>Chordata</taxon>
        <taxon>Tunicata</taxon>
        <taxon>Appendicularia</taxon>
        <taxon>Copelata</taxon>
        <taxon>Oikopleuridae</taxon>
        <taxon>Oikopleura</taxon>
    </lineage>
</organism>
<evidence type="ECO:0000313" key="3">
    <source>
        <dbReference type="EMBL" id="CAG5104135.1"/>
    </source>
</evidence>
<sequence>MSEKNNVRLTASENVTGYEERDKLIDQAREITNLRDSIDEKTRELAHSQQILSQKDRVLYDRRVQLEELRLKAEQDFDFSQNHVAEHANRNANLSLKLRKIQKAIVKLRSRKILIQTEIEEKREENTLKQMKIKKETTEAKIKFDASRADHQKEIEALKKELFKIINSANFENWTNKQKATIEDLKLKRDLEDKENDVFEVEKNRLEQELASLTGSQEVSFSDQRKIGNLRKKKAELQEKLAKLESGIDVDLNNKNQVNKKPSLNIAVDQEDEDEELNFADSIEVETAPIFNIQAPTLVQSAPLIDDHSHLPISEPPETPPPQDLELRFATSSKHVQSAPQSQSRTRTINQGFGNSGQNFSKSSTSQNIKQSSNGGFTKTTYSSNSKSFASPIPAARKNYSSEGNSKPESSSSRFELAGFDFSNSRSKSGFTNWESNQPLKSSGKATTIHSGGNSSHSSHSGGGISRSSSRFGGSNIMSTTRNYQDGTEITVSKGENLNSSPSKSSKGRSRIDDSAYGTISRAYNETTHPSNSSRRFLQSDRPIMSPDNFNDEIMRTARRY</sequence>
<evidence type="ECO:0000256" key="2">
    <source>
        <dbReference type="SAM" id="MobiDB-lite"/>
    </source>
</evidence>
<feature type="compositionally biased region" description="Polar residues" evidence="2">
    <location>
        <begin position="332"/>
        <end position="389"/>
    </location>
</feature>
<keyword evidence="1" id="KW-0175">Coiled coil</keyword>
<evidence type="ECO:0000256" key="1">
    <source>
        <dbReference type="SAM" id="Coils"/>
    </source>
</evidence>
<gene>
    <name evidence="3" type="ORF">OKIOD_LOCUS9874</name>
</gene>
<dbReference type="EMBL" id="OU015566">
    <property type="protein sequence ID" value="CAG5104135.1"/>
    <property type="molecule type" value="Genomic_DNA"/>
</dbReference>
<dbReference type="Proteomes" id="UP001158576">
    <property type="component" value="Chromosome 1"/>
</dbReference>
<accession>A0ABN7SW48</accession>
<feature type="coiled-coil region" evidence="1">
    <location>
        <begin position="84"/>
        <end position="254"/>
    </location>
</feature>
<name>A0ABN7SW48_OIKDI</name>
<keyword evidence="4" id="KW-1185">Reference proteome</keyword>
<feature type="compositionally biased region" description="Polar residues" evidence="2">
    <location>
        <begin position="478"/>
        <end position="499"/>
    </location>
</feature>
<feature type="compositionally biased region" description="Polar residues" evidence="2">
    <location>
        <begin position="428"/>
        <end position="450"/>
    </location>
</feature>
<feature type="compositionally biased region" description="Polar residues" evidence="2">
    <location>
        <begin position="522"/>
        <end position="537"/>
    </location>
</feature>
<evidence type="ECO:0000313" key="4">
    <source>
        <dbReference type="Proteomes" id="UP001158576"/>
    </source>
</evidence>
<reference evidence="3 4" key="1">
    <citation type="submission" date="2021-04" db="EMBL/GenBank/DDBJ databases">
        <authorList>
            <person name="Bliznina A."/>
        </authorList>
    </citation>
    <scope>NUCLEOTIDE SEQUENCE [LARGE SCALE GENOMIC DNA]</scope>
</reference>
<feature type="compositionally biased region" description="Low complexity" evidence="2">
    <location>
        <begin position="451"/>
        <end position="477"/>
    </location>
</feature>
<proteinExistence type="predicted"/>